<dbReference type="Gene3D" id="2.60.40.1890">
    <property type="entry name" value="PCu(A)C copper chaperone"/>
    <property type="match status" value="1"/>
</dbReference>
<accession>A0A399RJX0</accession>
<dbReference type="PANTHER" id="PTHR36302:SF1">
    <property type="entry name" value="COPPER CHAPERONE PCU(A)C"/>
    <property type="match status" value="1"/>
</dbReference>
<proteinExistence type="predicted"/>
<evidence type="ECO:0000256" key="1">
    <source>
        <dbReference type="SAM" id="MobiDB-lite"/>
    </source>
</evidence>
<name>A0A399RJX0_9PROT</name>
<feature type="region of interest" description="Disordered" evidence="1">
    <location>
        <begin position="1"/>
        <end position="23"/>
    </location>
</feature>
<evidence type="ECO:0000313" key="2">
    <source>
        <dbReference type="EMBL" id="RIJ30634.1"/>
    </source>
</evidence>
<evidence type="ECO:0000313" key="3">
    <source>
        <dbReference type="Proteomes" id="UP000266385"/>
    </source>
</evidence>
<comment type="caution">
    <text evidence="2">The sequence shown here is derived from an EMBL/GenBank/DDBJ whole genome shotgun (WGS) entry which is preliminary data.</text>
</comment>
<sequence length="197" mass="21215">MRPCARARRKPMRLPSRSWTRCGRSSASGSHKLVRCMGLPKRMSPMRLAALLLAPALLAACQPASTAPDGEPVLSYSDAFIMAPIAGRDITMGGIEISVEGGDVRLTGVSSDVATTVETHTMAMVDDRMQMRPVDGWDLKAGDTLKLDRGGDHLMFFGVDEALAAGDTANITFYFDVEGREEPLTLEAEAEVRGMGE</sequence>
<dbReference type="Proteomes" id="UP000266385">
    <property type="component" value="Unassembled WGS sequence"/>
</dbReference>
<dbReference type="InterPro" id="IPR007410">
    <property type="entry name" value="LpqE-like"/>
</dbReference>
<dbReference type="InterPro" id="IPR058248">
    <property type="entry name" value="Lxx211020-like"/>
</dbReference>
<feature type="compositionally biased region" description="Basic residues" evidence="1">
    <location>
        <begin position="1"/>
        <end position="12"/>
    </location>
</feature>
<dbReference type="AlphaFoldDB" id="A0A399RJX0"/>
<dbReference type="EMBL" id="QWFX01000006">
    <property type="protein sequence ID" value="RIJ30634.1"/>
    <property type="molecule type" value="Genomic_DNA"/>
</dbReference>
<reference evidence="2 3" key="1">
    <citation type="submission" date="2018-08" db="EMBL/GenBank/DDBJ databases">
        <title>Henriciella mobilis sp. nov., isolated from seawater.</title>
        <authorList>
            <person name="Cheng H."/>
            <person name="Wu Y.-H."/>
            <person name="Xu X.-W."/>
            <person name="Guo L.-L."/>
        </authorList>
    </citation>
    <scope>NUCLEOTIDE SEQUENCE [LARGE SCALE GENOMIC DNA]</scope>
    <source>
        <strain evidence="2 3">JN25</strain>
    </source>
</reference>
<dbReference type="PANTHER" id="PTHR36302">
    <property type="entry name" value="BLR7088 PROTEIN"/>
    <property type="match status" value="1"/>
</dbReference>
<dbReference type="Pfam" id="PF04314">
    <property type="entry name" value="PCuAC"/>
    <property type="match status" value="1"/>
</dbReference>
<dbReference type="InterPro" id="IPR036182">
    <property type="entry name" value="PCuAC_sf"/>
</dbReference>
<dbReference type="SUPFAM" id="SSF110087">
    <property type="entry name" value="DR1885-like metal-binding protein"/>
    <property type="match status" value="1"/>
</dbReference>
<protein>
    <submittedName>
        <fullName evidence="2">Copper chaperone PCu(A)C</fullName>
    </submittedName>
</protein>
<organism evidence="2 3">
    <name type="scientific">Henriciella mobilis</name>
    <dbReference type="NCBI Taxonomy" id="2305467"/>
    <lineage>
        <taxon>Bacteria</taxon>
        <taxon>Pseudomonadati</taxon>
        <taxon>Pseudomonadota</taxon>
        <taxon>Alphaproteobacteria</taxon>
        <taxon>Hyphomonadales</taxon>
        <taxon>Hyphomonadaceae</taxon>
        <taxon>Henriciella</taxon>
    </lineage>
</organism>
<gene>
    <name evidence="2" type="ORF">D1223_08420</name>
</gene>
<keyword evidence="3" id="KW-1185">Reference proteome</keyword>